<name>A0A8S3X1V2_PARAO</name>
<gene>
    <name evidence="1" type="ORF">PAPOLLO_LOCUS12497</name>
</gene>
<evidence type="ECO:0000313" key="1">
    <source>
        <dbReference type="EMBL" id="CAG4993399.1"/>
    </source>
</evidence>
<accession>A0A8S3X1V2</accession>
<dbReference type="AlphaFoldDB" id="A0A8S3X1V2"/>
<dbReference type="OrthoDB" id="6931295at2759"/>
<keyword evidence="2" id="KW-1185">Reference proteome</keyword>
<sequence length="72" mass="8302">MDEFVSASEVPSTTEIIRACRLNRTCRLNRKVIKADNFVEWIPTQTIVITFSEIIRQHIFLVGKHLGKETSI</sequence>
<reference evidence="1" key="1">
    <citation type="submission" date="2021-04" db="EMBL/GenBank/DDBJ databases">
        <authorList>
            <person name="Tunstrom K."/>
        </authorList>
    </citation>
    <scope>NUCLEOTIDE SEQUENCE</scope>
</reference>
<proteinExistence type="predicted"/>
<protein>
    <submittedName>
        <fullName evidence="1">(apollo) hypothetical protein</fullName>
    </submittedName>
</protein>
<dbReference type="Proteomes" id="UP000691718">
    <property type="component" value="Unassembled WGS sequence"/>
</dbReference>
<evidence type="ECO:0000313" key="2">
    <source>
        <dbReference type="Proteomes" id="UP000691718"/>
    </source>
</evidence>
<organism evidence="1 2">
    <name type="scientific">Parnassius apollo</name>
    <name type="common">Apollo butterfly</name>
    <name type="synonym">Papilio apollo</name>
    <dbReference type="NCBI Taxonomy" id="110799"/>
    <lineage>
        <taxon>Eukaryota</taxon>
        <taxon>Metazoa</taxon>
        <taxon>Ecdysozoa</taxon>
        <taxon>Arthropoda</taxon>
        <taxon>Hexapoda</taxon>
        <taxon>Insecta</taxon>
        <taxon>Pterygota</taxon>
        <taxon>Neoptera</taxon>
        <taxon>Endopterygota</taxon>
        <taxon>Lepidoptera</taxon>
        <taxon>Glossata</taxon>
        <taxon>Ditrysia</taxon>
        <taxon>Papilionoidea</taxon>
        <taxon>Papilionidae</taxon>
        <taxon>Parnassiinae</taxon>
        <taxon>Parnassini</taxon>
        <taxon>Parnassius</taxon>
        <taxon>Parnassius</taxon>
    </lineage>
</organism>
<dbReference type="EMBL" id="CAJQZP010000885">
    <property type="protein sequence ID" value="CAG4993399.1"/>
    <property type="molecule type" value="Genomic_DNA"/>
</dbReference>
<comment type="caution">
    <text evidence="1">The sequence shown here is derived from an EMBL/GenBank/DDBJ whole genome shotgun (WGS) entry which is preliminary data.</text>
</comment>